<evidence type="ECO:0000256" key="1">
    <source>
        <dbReference type="SAM" id="MobiDB-lite"/>
    </source>
</evidence>
<proteinExistence type="predicted"/>
<dbReference type="AlphaFoldDB" id="A0A8X7XXV9"/>
<evidence type="ECO:0000313" key="2">
    <source>
        <dbReference type="EMBL" id="KAG6742423.1"/>
    </source>
</evidence>
<gene>
    <name evidence="2" type="ORF">POTOM_053294</name>
</gene>
<feature type="region of interest" description="Disordered" evidence="1">
    <location>
        <begin position="1"/>
        <end position="53"/>
    </location>
</feature>
<keyword evidence="3" id="KW-1185">Reference proteome</keyword>
<accession>A0A8X7XXV9</accession>
<dbReference type="Proteomes" id="UP000886885">
    <property type="component" value="Chromosome 17A"/>
</dbReference>
<sequence length="78" mass="8289">MLSLEAGQRRGWSGWSPVSVGGGSGLAKRRRRLGKEGLPSFGQKTKGVTERGMKEVSVGHDSCFGQAKREALAGFGRV</sequence>
<organism evidence="2 3">
    <name type="scientific">Populus tomentosa</name>
    <name type="common">Chinese white poplar</name>
    <dbReference type="NCBI Taxonomy" id="118781"/>
    <lineage>
        <taxon>Eukaryota</taxon>
        <taxon>Viridiplantae</taxon>
        <taxon>Streptophyta</taxon>
        <taxon>Embryophyta</taxon>
        <taxon>Tracheophyta</taxon>
        <taxon>Spermatophyta</taxon>
        <taxon>Magnoliopsida</taxon>
        <taxon>eudicotyledons</taxon>
        <taxon>Gunneridae</taxon>
        <taxon>Pentapetalae</taxon>
        <taxon>rosids</taxon>
        <taxon>fabids</taxon>
        <taxon>Malpighiales</taxon>
        <taxon>Salicaceae</taxon>
        <taxon>Saliceae</taxon>
        <taxon>Populus</taxon>
    </lineage>
</organism>
<name>A0A8X7XXV9_POPTO</name>
<reference evidence="2" key="1">
    <citation type="journal article" date="2020" name="bioRxiv">
        <title>Hybrid origin of Populus tomentosa Carr. identified through genome sequencing and phylogenomic analysis.</title>
        <authorList>
            <person name="An X."/>
            <person name="Gao K."/>
            <person name="Chen Z."/>
            <person name="Li J."/>
            <person name="Yang X."/>
            <person name="Yang X."/>
            <person name="Zhou J."/>
            <person name="Guo T."/>
            <person name="Zhao T."/>
            <person name="Huang S."/>
            <person name="Miao D."/>
            <person name="Khan W.U."/>
            <person name="Rao P."/>
            <person name="Ye M."/>
            <person name="Lei B."/>
            <person name="Liao W."/>
            <person name="Wang J."/>
            <person name="Ji L."/>
            <person name="Li Y."/>
            <person name="Guo B."/>
            <person name="Mustafa N.S."/>
            <person name="Li S."/>
            <person name="Yun Q."/>
            <person name="Keller S.R."/>
            <person name="Mao J."/>
            <person name="Zhang R."/>
            <person name="Strauss S.H."/>
        </authorList>
    </citation>
    <scope>NUCLEOTIDE SEQUENCE</scope>
    <source>
        <strain evidence="2">GM15</strain>
        <tissue evidence="2">Leaf</tissue>
    </source>
</reference>
<protein>
    <submittedName>
        <fullName evidence="2">Uncharacterized protein</fullName>
    </submittedName>
</protein>
<evidence type="ECO:0000313" key="3">
    <source>
        <dbReference type="Proteomes" id="UP000886885"/>
    </source>
</evidence>
<dbReference type="EMBL" id="JAAWWB010000033">
    <property type="protein sequence ID" value="KAG6742423.1"/>
    <property type="molecule type" value="Genomic_DNA"/>
</dbReference>
<comment type="caution">
    <text evidence="2">The sequence shown here is derived from an EMBL/GenBank/DDBJ whole genome shotgun (WGS) entry which is preliminary data.</text>
</comment>